<feature type="compositionally biased region" description="Polar residues" evidence="1">
    <location>
        <begin position="665"/>
        <end position="679"/>
    </location>
</feature>
<proteinExistence type="predicted"/>
<keyword evidence="3" id="KW-1185">Reference proteome</keyword>
<feature type="compositionally biased region" description="Polar residues" evidence="1">
    <location>
        <begin position="543"/>
        <end position="560"/>
    </location>
</feature>
<dbReference type="AlphaFoldDB" id="A0AAN6RFS8"/>
<feature type="compositionally biased region" description="Low complexity" evidence="1">
    <location>
        <begin position="591"/>
        <end position="621"/>
    </location>
</feature>
<feature type="compositionally biased region" description="Low complexity" evidence="1">
    <location>
        <begin position="628"/>
        <end position="664"/>
    </location>
</feature>
<organism evidence="2 3">
    <name type="scientific">Pseudopithomyces chartarum</name>
    <dbReference type="NCBI Taxonomy" id="1892770"/>
    <lineage>
        <taxon>Eukaryota</taxon>
        <taxon>Fungi</taxon>
        <taxon>Dikarya</taxon>
        <taxon>Ascomycota</taxon>
        <taxon>Pezizomycotina</taxon>
        <taxon>Dothideomycetes</taxon>
        <taxon>Pleosporomycetidae</taxon>
        <taxon>Pleosporales</taxon>
        <taxon>Massarineae</taxon>
        <taxon>Didymosphaeriaceae</taxon>
        <taxon>Pseudopithomyces</taxon>
    </lineage>
</organism>
<evidence type="ECO:0000313" key="3">
    <source>
        <dbReference type="Proteomes" id="UP001280581"/>
    </source>
</evidence>
<feature type="compositionally biased region" description="Low complexity" evidence="1">
    <location>
        <begin position="954"/>
        <end position="973"/>
    </location>
</feature>
<dbReference type="Proteomes" id="UP001280581">
    <property type="component" value="Unassembled WGS sequence"/>
</dbReference>
<evidence type="ECO:0000313" key="2">
    <source>
        <dbReference type="EMBL" id="KAK3204021.1"/>
    </source>
</evidence>
<feature type="compositionally biased region" description="Polar residues" evidence="1">
    <location>
        <begin position="731"/>
        <end position="742"/>
    </location>
</feature>
<feature type="compositionally biased region" description="Low complexity" evidence="1">
    <location>
        <begin position="680"/>
        <end position="707"/>
    </location>
</feature>
<feature type="compositionally biased region" description="Low complexity" evidence="1">
    <location>
        <begin position="575"/>
        <end position="584"/>
    </location>
</feature>
<gene>
    <name evidence="2" type="ORF">GRF29_106g1399618</name>
</gene>
<feature type="region of interest" description="Disordered" evidence="1">
    <location>
        <begin position="535"/>
        <end position="748"/>
    </location>
</feature>
<feature type="compositionally biased region" description="Polar residues" evidence="1">
    <location>
        <begin position="922"/>
        <end position="937"/>
    </location>
</feature>
<accession>A0AAN6RFS8</accession>
<evidence type="ECO:0000256" key="1">
    <source>
        <dbReference type="SAM" id="MobiDB-lite"/>
    </source>
</evidence>
<protein>
    <submittedName>
        <fullName evidence="2">Uncharacterized protein</fullName>
    </submittedName>
</protein>
<dbReference type="EMBL" id="WVTA01000010">
    <property type="protein sequence ID" value="KAK3204021.1"/>
    <property type="molecule type" value="Genomic_DNA"/>
</dbReference>
<sequence>MQGARPMETPLFKNSSALASAFSSTPSFHTSTYLSSNSSSLVSGPGTQIINTTASLTSQVTGTAFSPFSRLAGFNTTRAPDLNNATECWPYSWSYSQASSDWDRSHQETYTYLSTASITITTGYPPLPTVTGNASLGDSSWTSYCDGLPRFTDARDASKLQIVTLATPIVTSRVVTRLSVGPVTERNPYPWRDAPSCMVNGTSECTNIWDMFATSLLSSLAAWSSSSILTISVPATPTAVVVNGQSMPLITAAPGQLPPLPILNSTYVPRDDHAGSAWYIDDAYNFIGETTIVPGQEVTFTWNVRETTRRPFGPTCDRPTRTLDPEQCSKTKECTIRAQSVELLFFPPPTSSRDLCANTSPGYNSYSQSIYSQPHQSAVVNGTTFWADKAYVRYNTVSAYKWCDLGNGLGRTEVPFGSTYTNAYVEVESRDVSTMCGWQITDRPLGLVIAATPVPMNFADLSGPVPNSAYQCLQGCDLQGGCKSIVQSLFNPNLAVPPQVRALDPEWADCVPYFEGTHDPPIALTAVPNFLTSTPVSMPAPGSTPTNGQPGPSSGRNTAEPTRPADSPFDPPFDGPSGSPTGSPSDPPDNPSNNKPTSTSPTGLPSKTPDNSPSSLPINSPFNPPSNPSNNEPPNNGPSNQPGGVTGAPTDSAPPSSTSPADPSGNTEVTLGSPSQDSADNNPVNPSGSNPDGSSPSGSKSDGSSPGRNSGGIRPITTITAQPINIDPTKSVGSGVQATGISSDPDRGSLTVGAPTAINGVLVTAQLDGSVAITDPNGNQQIVRPGQDQISVNGHTVFLSPLGDKLVVDGQVYSISQQQSSTIRFADVPMIINPDGTVAIIVGGIRQTLQVGGPAISDNGHTVFLAPNGQMVVDGKTYTWNLTPDPSRNISVIGPDGSKTVIALSLISNGPSGSLGDPESAAQATANSFSNDGTSEGNLEELKTRGSSGTNAVTPTGSSSGLGSTSSTSTTTGAAPSLRIDGVWIVYGSVLATMAVMSIL</sequence>
<feature type="region of interest" description="Disordered" evidence="1">
    <location>
        <begin position="913"/>
        <end position="973"/>
    </location>
</feature>
<comment type="caution">
    <text evidence="2">The sequence shown here is derived from an EMBL/GenBank/DDBJ whole genome shotgun (WGS) entry which is preliminary data.</text>
</comment>
<name>A0AAN6RFS8_9PLEO</name>
<reference evidence="2 3" key="1">
    <citation type="submission" date="2021-02" db="EMBL/GenBank/DDBJ databases">
        <title>Genome assembly of Pseudopithomyces chartarum.</title>
        <authorList>
            <person name="Jauregui R."/>
            <person name="Singh J."/>
            <person name="Voisey C."/>
        </authorList>
    </citation>
    <scope>NUCLEOTIDE SEQUENCE [LARGE SCALE GENOMIC DNA]</scope>
    <source>
        <strain evidence="2 3">AGR01</strain>
    </source>
</reference>